<feature type="domain" description="Prenyltransferase alpha-alpha toroid" evidence="4">
    <location>
        <begin position="63"/>
        <end position="142"/>
    </location>
</feature>
<keyword evidence="8" id="KW-1185">Reference proteome</keyword>
<reference evidence="7 8" key="1">
    <citation type="submission" date="2021-05" db="EMBL/GenBank/DDBJ databases">
        <title>Genome Assembly of Synthetic Allotetraploid Brassica napus Reveals Homoeologous Exchanges between Subgenomes.</title>
        <authorList>
            <person name="Davis J.T."/>
        </authorList>
    </citation>
    <scope>NUCLEOTIDE SEQUENCE [LARGE SCALE GENOMIC DNA]</scope>
    <source>
        <strain evidence="8">cv. Da-Ae</strain>
        <tissue evidence="7">Seedling</tissue>
    </source>
</reference>
<dbReference type="EMBL" id="JAGKQM010000013">
    <property type="protein sequence ID" value="KAH0892271.1"/>
    <property type="molecule type" value="Genomic_DNA"/>
</dbReference>
<evidence type="ECO:0000259" key="6">
    <source>
        <dbReference type="Pfam" id="PF13249"/>
    </source>
</evidence>
<dbReference type="SFLD" id="SFLDG01016">
    <property type="entry name" value="Prenyltransferase_Like_2"/>
    <property type="match status" value="1"/>
</dbReference>
<dbReference type="Pfam" id="PF00432">
    <property type="entry name" value="Prenyltrans"/>
    <property type="match status" value="1"/>
</dbReference>
<dbReference type="Pfam" id="PF13243">
    <property type="entry name" value="SQHop_cyclase_C"/>
    <property type="match status" value="1"/>
</dbReference>
<feature type="domain" description="Squalene cyclase C-terminal" evidence="5">
    <location>
        <begin position="300"/>
        <end position="638"/>
    </location>
</feature>
<dbReference type="NCBIfam" id="TIGR01787">
    <property type="entry name" value="squalene_cyclas"/>
    <property type="match status" value="1"/>
</dbReference>
<dbReference type="InterPro" id="IPR002365">
    <property type="entry name" value="Terpene_synthase_CS"/>
</dbReference>
<evidence type="ECO:0000256" key="1">
    <source>
        <dbReference type="ARBA" id="ARBA00009755"/>
    </source>
</evidence>
<dbReference type="InterPro" id="IPR032697">
    <property type="entry name" value="SQ_cyclase_N"/>
</dbReference>
<keyword evidence="3" id="KW-0413">Isomerase</keyword>
<protein>
    <recommendedName>
        <fullName evidence="3">Terpene cyclase/mutase family member</fullName>
        <ecNumber evidence="3">5.4.99.-</ecNumber>
    </recommendedName>
</protein>
<evidence type="ECO:0000256" key="2">
    <source>
        <dbReference type="ARBA" id="ARBA00022737"/>
    </source>
</evidence>
<accession>A0ABQ8AI86</accession>
<dbReference type="EC" id="5.4.99.-" evidence="3"/>
<gene>
    <name evidence="7" type="ORF">HID58_054700</name>
</gene>
<dbReference type="PANTHER" id="PTHR11764">
    <property type="entry name" value="TERPENE CYCLASE/MUTASE FAMILY MEMBER"/>
    <property type="match status" value="1"/>
</dbReference>
<evidence type="ECO:0000259" key="4">
    <source>
        <dbReference type="Pfam" id="PF00432"/>
    </source>
</evidence>
<dbReference type="InterPro" id="IPR001330">
    <property type="entry name" value="Prenyltrans"/>
</dbReference>
<comment type="similarity">
    <text evidence="1 3">Belongs to the terpene cyclase/mutase family.</text>
</comment>
<dbReference type="InterPro" id="IPR032696">
    <property type="entry name" value="SQ_cyclase_C"/>
</dbReference>
<name>A0ABQ8AI86_BRANA</name>
<evidence type="ECO:0000313" key="7">
    <source>
        <dbReference type="EMBL" id="KAH0892271.1"/>
    </source>
</evidence>
<feature type="domain" description="Squalene cyclase N-terminal" evidence="6">
    <location>
        <begin position="164"/>
        <end position="242"/>
    </location>
</feature>
<keyword evidence="2" id="KW-0677">Repeat</keyword>
<dbReference type="PROSITE" id="PS01074">
    <property type="entry name" value="TERPENE_SYNTHASES"/>
    <property type="match status" value="1"/>
</dbReference>
<evidence type="ECO:0000259" key="5">
    <source>
        <dbReference type="Pfam" id="PF13243"/>
    </source>
</evidence>
<dbReference type="InterPro" id="IPR018333">
    <property type="entry name" value="Squalene_cyclase"/>
</dbReference>
<dbReference type="CDD" id="cd02892">
    <property type="entry name" value="SQCY_1"/>
    <property type="match status" value="1"/>
</dbReference>
<comment type="caution">
    <text evidence="7">The sequence shown here is derived from an EMBL/GenBank/DDBJ whole genome shotgun (WGS) entry which is preliminary data.</text>
</comment>
<dbReference type="Pfam" id="PF13249">
    <property type="entry name" value="SQHop_cyclase_N"/>
    <property type="match status" value="1"/>
</dbReference>
<dbReference type="PANTHER" id="PTHR11764:SF52">
    <property type="entry name" value="AMYRIN SYNTHASE LUP2-RELATED"/>
    <property type="match status" value="1"/>
</dbReference>
<dbReference type="Gene3D" id="1.50.10.20">
    <property type="match status" value="2"/>
</dbReference>
<dbReference type="Proteomes" id="UP000824890">
    <property type="component" value="Unassembled WGS sequence"/>
</dbReference>
<organism evidence="7 8">
    <name type="scientific">Brassica napus</name>
    <name type="common">Rape</name>
    <dbReference type="NCBI Taxonomy" id="3708"/>
    <lineage>
        <taxon>Eukaryota</taxon>
        <taxon>Viridiplantae</taxon>
        <taxon>Streptophyta</taxon>
        <taxon>Embryophyta</taxon>
        <taxon>Tracheophyta</taxon>
        <taxon>Spermatophyta</taxon>
        <taxon>Magnoliopsida</taxon>
        <taxon>eudicotyledons</taxon>
        <taxon>Gunneridae</taxon>
        <taxon>Pentapetalae</taxon>
        <taxon>rosids</taxon>
        <taxon>malvids</taxon>
        <taxon>Brassicales</taxon>
        <taxon>Brassicaceae</taxon>
        <taxon>Brassiceae</taxon>
        <taxon>Brassica</taxon>
    </lineage>
</organism>
<evidence type="ECO:0000256" key="3">
    <source>
        <dbReference type="RuleBase" id="RU362003"/>
    </source>
</evidence>
<evidence type="ECO:0000313" key="8">
    <source>
        <dbReference type="Proteomes" id="UP000824890"/>
    </source>
</evidence>
<proteinExistence type="inferred from homology"/>
<sequence>MIQQFLKEAKFEPVIPPVRIDDGEGITYEKATNALRRGVAFFSALQASDGHWPGENGGTLFLLPPLKLLPNEEKKKQNGEEFLQVFCLYVTGHLEEVFKAEHYKEMLRYIYCHQNEDGGWGLHIESKSFMFTTVLTTYACVFSEWVQKEDEKTRADGPGNGFLTMVILGIYDWSGTNPMPPELWLLPSCLPIHLGKLLCHTRMVYMPMSYLYGKRFVGPITPLIMQLREELYLQPYEEINWNKARRLYAKPLCMLSCWIENPDGDHFKKHLSRISDLIWVAEDGLQLQDQNKYTSGGSGSQLWETAFAMRALLASNLGVETFDVLRRRHSYIKKSLVRENPPGDFKSMYHRSSKGAWTFSDRDHGWQVSDCTAEALKCCMLLSTMPADVVGQKIDHEHLCDSVNLLLSLQSDNGGFTAWEPACAPEWLELLNPTEFFANVMAVREYLECTSSVIQALVMVKQLYPDYRNKEIIKSMEKAVQFIESKQVSDGSWYGNWGICFIYGTWFALSGLAAVGKTYNNCLSMQKGVDFLLEIQNEDGGWGESYLSCPEQKYILLQGNASNLVQTSWAMMGLIHAGQADRDVMPLHHAAKFIITSQMESGDFPQQEIVGAFMNNCMIHYATFRNTFPLWALAEYRKAAFVTLQD</sequence>
<dbReference type="InterPro" id="IPR008930">
    <property type="entry name" value="Terpenoid_cyclase/PrenylTrfase"/>
</dbReference>
<dbReference type="SUPFAM" id="SSF48239">
    <property type="entry name" value="Terpenoid cyclases/Protein prenyltransferases"/>
    <property type="match status" value="2"/>
</dbReference>